<dbReference type="Proteomes" id="UP000530670">
    <property type="component" value="Unassembled WGS sequence"/>
</dbReference>
<dbReference type="AlphaFoldDB" id="A0A8H5VHM2"/>
<name>A0A8H5VHM2_9HYPO</name>
<reference evidence="1 2" key="1">
    <citation type="submission" date="2020-05" db="EMBL/GenBank/DDBJ databases">
        <title>Identification and distribution of gene clusters putatively required for synthesis of sphingolipid metabolism inhibitors in phylogenetically diverse species of the filamentous fungus Fusarium.</title>
        <authorList>
            <person name="Kim H.-S."/>
            <person name="Busman M."/>
            <person name="Brown D.W."/>
            <person name="Divon H."/>
            <person name="Uhlig S."/>
            <person name="Proctor R.H."/>
        </authorList>
    </citation>
    <scope>NUCLEOTIDE SEQUENCE [LARGE SCALE GENOMIC DNA]</scope>
    <source>
        <strain evidence="1 2">NRRL 66243</strain>
    </source>
</reference>
<accession>A0A8H5VHM2</accession>
<evidence type="ECO:0000313" key="1">
    <source>
        <dbReference type="EMBL" id="KAF5621394.1"/>
    </source>
</evidence>
<evidence type="ECO:0000313" key="2">
    <source>
        <dbReference type="Proteomes" id="UP000530670"/>
    </source>
</evidence>
<dbReference type="OrthoDB" id="5102964at2759"/>
<organism evidence="1 2">
    <name type="scientific">Fusarium tjaetaba</name>
    <dbReference type="NCBI Taxonomy" id="1567544"/>
    <lineage>
        <taxon>Eukaryota</taxon>
        <taxon>Fungi</taxon>
        <taxon>Dikarya</taxon>
        <taxon>Ascomycota</taxon>
        <taxon>Pezizomycotina</taxon>
        <taxon>Sordariomycetes</taxon>
        <taxon>Hypocreomycetidae</taxon>
        <taxon>Hypocreales</taxon>
        <taxon>Nectriaceae</taxon>
        <taxon>Fusarium</taxon>
        <taxon>Fusarium fujikuroi species complex</taxon>
    </lineage>
</organism>
<comment type="caution">
    <text evidence="1">The sequence shown here is derived from an EMBL/GenBank/DDBJ whole genome shotgun (WGS) entry which is preliminary data.</text>
</comment>
<protein>
    <submittedName>
        <fullName evidence="1">Uncharacterized protein</fullName>
    </submittedName>
</protein>
<proteinExistence type="predicted"/>
<dbReference type="RefSeq" id="XP_037201645.1">
    <property type="nucleotide sequence ID" value="XM_037344212.1"/>
</dbReference>
<dbReference type="EMBL" id="JAAQRI010000278">
    <property type="protein sequence ID" value="KAF5621394.1"/>
    <property type="molecule type" value="Genomic_DNA"/>
</dbReference>
<gene>
    <name evidence="1" type="ORF">FTJAE_11285</name>
</gene>
<dbReference type="GeneID" id="59296482"/>
<sequence>MEFGSKFDYYWKQDGHIRHAVSAIQDISDPMVFRLGRMRNIDDIVVILRAPRRGYFVGAFMMMFAKMDDVYAFIYIRSRFPKNKGWPSDAKMAIRFTTEGVRSSQSTREAKNFWECRATKILEDPLRKHITDRAQMPYFSEYFFISWAKLPSVPTILHDKAVQSHGHRGYQLPARNAMSGRARKEFEETLLNLQRNIAAYAARMLVEKHKDIWDPPLSDNLEPPDQLAWEHINYHRRSFKARYQFLLDNLVGPVGGCMDMLRLHRFKTMFSSPRDYFNRHERIAGRDNGGLAGASSKINQRLRALSDPYVTEEVLPLRQTCSHFRAVPLATASSEIPLSLVLPPSGWSTIPMVSGTTGAAGISSNGTFDGKQRSIRYAGEDTERTAWRV</sequence>
<keyword evidence="2" id="KW-1185">Reference proteome</keyword>